<dbReference type="PANTHER" id="PTHR43362">
    <property type="entry name" value="MANNITOL DEHYDROGENASE DSF1-RELATED"/>
    <property type="match status" value="1"/>
</dbReference>
<dbReference type="InterPro" id="IPR050988">
    <property type="entry name" value="Mannitol_DH/Oxidoreductase"/>
</dbReference>
<dbReference type="InterPro" id="IPR036291">
    <property type="entry name" value="NAD(P)-bd_dom_sf"/>
</dbReference>
<name>A0A4Q2RBH5_9HYPH</name>
<dbReference type="Pfam" id="PF08125">
    <property type="entry name" value="Mannitol_dh_C"/>
    <property type="match status" value="1"/>
</dbReference>
<organism evidence="5 6">
    <name type="scientific">Lichenibacterium ramalinae</name>
    <dbReference type="NCBI Taxonomy" id="2316527"/>
    <lineage>
        <taxon>Bacteria</taxon>
        <taxon>Pseudomonadati</taxon>
        <taxon>Pseudomonadota</taxon>
        <taxon>Alphaproteobacteria</taxon>
        <taxon>Hyphomicrobiales</taxon>
        <taxon>Lichenihabitantaceae</taxon>
        <taxon>Lichenibacterium</taxon>
    </lineage>
</organism>
<sequence length="493" mass="52792">MIDPATLSSLPASVGRPAYDRSKVTAGIAHLSVGNFHRAHQAVYMDKVLALPGHEGWGILGIGLMDVEGERAKAQALQGQKGLYSLVAYPPEGTPEVAVVGSIVEYLHAPADPEAVLARLADPAIRIVTLTVTEGGYNIDEKGRFKLDDPAVARDLAGGLPATSFGVMTEALRRRRAAGTRPFTVLSCDNLRHNGGVVKNALLSYARAKDADLAGWIEAEVAFPSCMVDRITPAVGPADKARLNAETGLDDAAPIFAEDFIQWVVEDRFCNGRPELERVGVEFTDAVDAYEQVKLRMLNASHSMMTFPGILLGHRIVHLAMQDPLVDTLLEQFLSRDAGPLLDAPPSMSVGQYKDQLLSRYRNPAIGDQLLRIASDGASKLPQFVQDTARDVVKAGGDHRRIAFLLACFTEYLRGVDDKGEHFPVVEPMVGEADRALAADPDLAKGLGLGAFKGWGVAEHPGFVADYAAYRASIKDRGAAATLKDLLAAVAAG</sequence>
<evidence type="ECO:0000259" key="3">
    <source>
        <dbReference type="Pfam" id="PF01232"/>
    </source>
</evidence>
<dbReference type="Proteomes" id="UP000289411">
    <property type="component" value="Unassembled WGS sequence"/>
</dbReference>
<reference evidence="5 6" key="1">
    <citation type="submission" date="2018-09" db="EMBL/GenBank/DDBJ databases">
        <authorList>
            <person name="Grouzdev D.S."/>
            <person name="Krutkina M.S."/>
        </authorList>
    </citation>
    <scope>NUCLEOTIDE SEQUENCE [LARGE SCALE GENOMIC DNA]</scope>
    <source>
        <strain evidence="5 6">RmlP001</strain>
    </source>
</reference>
<dbReference type="InterPro" id="IPR013328">
    <property type="entry name" value="6PGD_dom2"/>
</dbReference>
<gene>
    <name evidence="5" type="ORF">D3272_12090</name>
</gene>
<proteinExistence type="predicted"/>
<evidence type="ECO:0000313" key="5">
    <source>
        <dbReference type="EMBL" id="RYB04680.1"/>
    </source>
</evidence>
<keyword evidence="2" id="KW-0520">NAD</keyword>
<dbReference type="GO" id="GO:0019594">
    <property type="term" value="P:mannitol metabolic process"/>
    <property type="evidence" value="ECO:0007669"/>
    <property type="project" value="InterPro"/>
</dbReference>
<dbReference type="InterPro" id="IPR000669">
    <property type="entry name" value="Mannitol_DH"/>
</dbReference>
<dbReference type="GO" id="GO:0016616">
    <property type="term" value="F:oxidoreductase activity, acting on the CH-OH group of donors, NAD or NADP as acceptor"/>
    <property type="evidence" value="ECO:0007669"/>
    <property type="project" value="TreeGrafter"/>
</dbReference>
<dbReference type="InterPro" id="IPR023027">
    <property type="entry name" value="Mannitol_DH_CS"/>
</dbReference>
<dbReference type="InterPro" id="IPR013131">
    <property type="entry name" value="Mannitol_DH_N"/>
</dbReference>
<evidence type="ECO:0000256" key="1">
    <source>
        <dbReference type="ARBA" id="ARBA00023002"/>
    </source>
</evidence>
<dbReference type="InterPro" id="IPR013118">
    <property type="entry name" value="Mannitol_DH_C"/>
</dbReference>
<feature type="domain" description="Mannitol dehydrogenase C-terminal" evidence="4">
    <location>
        <begin position="287"/>
        <end position="466"/>
    </location>
</feature>
<reference evidence="5 6" key="2">
    <citation type="submission" date="2019-02" db="EMBL/GenBank/DDBJ databases">
        <title>'Lichenibacterium ramalinii' gen. nov. sp. nov., 'Lichenibacterium minor' gen. nov. sp. nov.</title>
        <authorList>
            <person name="Pankratov T."/>
        </authorList>
    </citation>
    <scope>NUCLEOTIDE SEQUENCE [LARGE SCALE GENOMIC DNA]</scope>
    <source>
        <strain evidence="5 6">RmlP001</strain>
    </source>
</reference>
<comment type="caution">
    <text evidence="5">The sequence shown here is derived from an EMBL/GenBank/DDBJ whole genome shotgun (WGS) entry which is preliminary data.</text>
</comment>
<dbReference type="InterPro" id="IPR008927">
    <property type="entry name" value="6-PGluconate_DH-like_C_sf"/>
</dbReference>
<dbReference type="EMBL" id="QYBC01000009">
    <property type="protein sequence ID" value="RYB04680.1"/>
    <property type="molecule type" value="Genomic_DNA"/>
</dbReference>
<evidence type="ECO:0000313" key="6">
    <source>
        <dbReference type="Proteomes" id="UP000289411"/>
    </source>
</evidence>
<feature type="domain" description="Mannitol dehydrogenase N-terminal" evidence="3">
    <location>
        <begin position="28"/>
        <end position="277"/>
    </location>
</feature>
<dbReference type="AlphaFoldDB" id="A0A4Q2RBH5"/>
<accession>A0A4Q2RBH5</accession>
<dbReference type="Gene3D" id="1.10.1040.10">
    <property type="entry name" value="N-(1-d-carboxylethyl)-l-norvaline Dehydrogenase, domain 2"/>
    <property type="match status" value="1"/>
</dbReference>
<evidence type="ECO:0000256" key="2">
    <source>
        <dbReference type="ARBA" id="ARBA00023027"/>
    </source>
</evidence>
<keyword evidence="1" id="KW-0560">Oxidoreductase</keyword>
<dbReference type="PRINTS" id="PR00084">
    <property type="entry name" value="MTLDHDRGNASE"/>
</dbReference>
<dbReference type="OrthoDB" id="271711at2"/>
<dbReference type="PROSITE" id="PS00974">
    <property type="entry name" value="MANNITOL_DHGENASE"/>
    <property type="match status" value="1"/>
</dbReference>
<dbReference type="Gene3D" id="3.40.50.720">
    <property type="entry name" value="NAD(P)-binding Rossmann-like Domain"/>
    <property type="match status" value="1"/>
</dbReference>
<dbReference type="Pfam" id="PF01232">
    <property type="entry name" value="Mannitol_dh"/>
    <property type="match status" value="1"/>
</dbReference>
<evidence type="ECO:0000259" key="4">
    <source>
        <dbReference type="Pfam" id="PF08125"/>
    </source>
</evidence>
<dbReference type="RefSeq" id="WP_129219440.1">
    <property type="nucleotide sequence ID" value="NZ_QYBC01000009.1"/>
</dbReference>
<keyword evidence="6" id="KW-1185">Reference proteome</keyword>
<dbReference type="SUPFAM" id="SSF51735">
    <property type="entry name" value="NAD(P)-binding Rossmann-fold domains"/>
    <property type="match status" value="1"/>
</dbReference>
<protein>
    <submittedName>
        <fullName evidence="5">Mannitol dehydrogenase family protein</fullName>
    </submittedName>
</protein>
<dbReference type="PANTHER" id="PTHR43362:SF1">
    <property type="entry name" value="MANNITOL DEHYDROGENASE 2-RELATED"/>
    <property type="match status" value="1"/>
</dbReference>
<dbReference type="SUPFAM" id="SSF48179">
    <property type="entry name" value="6-phosphogluconate dehydrogenase C-terminal domain-like"/>
    <property type="match status" value="1"/>
</dbReference>